<reference evidence="8" key="1">
    <citation type="submission" date="2021-01" db="EMBL/GenBank/DDBJ databases">
        <title>Whole genome shotgun sequence of Virgisporangium ochraceum NBRC 16418.</title>
        <authorList>
            <person name="Komaki H."/>
            <person name="Tamura T."/>
        </authorList>
    </citation>
    <scope>NUCLEOTIDE SEQUENCE</scope>
    <source>
        <strain evidence="8">NBRC 16418</strain>
    </source>
</reference>
<evidence type="ECO:0000256" key="2">
    <source>
        <dbReference type="ARBA" id="ARBA00022692"/>
    </source>
</evidence>
<evidence type="ECO:0000313" key="9">
    <source>
        <dbReference type="Proteomes" id="UP000635606"/>
    </source>
</evidence>
<comment type="caution">
    <text evidence="8">The sequence shown here is derived from an EMBL/GenBank/DDBJ whole genome shotgun (WGS) entry which is preliminary data.</text>
</comment>
<organism evidence="8 9">
    <name type="scientific">Virgisporangium ochraceum</name>
    <dbReference type="NCBI Taxonomy" id="65505"/>
    <lineage>
        <taxon>Bacteria</taxon>
        <taxon>Bacillati</taxon>
        <taxon>Actinomycetota</taxon>
        <taxon>Actinomycetes</taxon>
        <taxon>Micromonosporales</taxon>
        <taxon>Micromonosporaceae</taxon>
        <taxon>Virgisporangium</taxon>
    </lineage>
</organism>
<comment type="subcellular location">
    <subcellularLocation>
        <location evidence="1">Membrane</location>
        <topology evidence="1">Multi-pass membrane protein</topology>
    </subcellularLocation>
</comment>
<accession>A0A8J3ZX73</accession>
<keyword evidence="4 6" id="KW-0472">Membrane</keyword>
<dbReference type="EMBL" id="BOPH01000081">
    <property type="protein sequence ID" value="GIJ70582.1"/>
    <property type="molecule type" value="Genomic_DNA"/>
</dbReference>
<dbReference type="AlphaFoldDB" id="A0A8J3ZX73"/>
<dbReference type="GO" id="GO:0030416">
    <property type="term" value="P:methylamine metabolic process"/>
    <property type="evidence" value="ECO:0007669"/>
    <property type="project" value="InterPro"/>
</dbReference>
<dbReference type="Proteomes" id="UP000635606">
    <property type="component" value="Unassembled WGS sequence"/>
</dbReference>
<keyword evidence="3 6" id="KW-1133">Transmembrane helix</keyword>
<evidence type="ECO:0000313" key="8">
    <source>
        <dbReference type="EMBL" id="GIJ70582.1"/>
    </source>
</evidence>
<dbReference type="UniPathway" id="UPA00895"/>
<feature type="region of interest" description="Disordered" evidence="5">
    <location>
        <begin position="175"/>
        <end position="194"/>
    </location>
</feature>
<feature type="transmembrane region" description="Helical" evidence="6">
    <location>
        <begin position="116"/>
        <end position="137"/>
    </location>
</feature>
<dbReference type="Pfam" id="PF07291">
    <property type="entry name" value="MauE"/>
    <property type="match status" value="1"/>
</dbReference>
<evidence type="ECO:0000256" key="6">
    <source>
        <dbReference type="SAM" id="Phobius"/>
    </source>
</evidence>
<evidence type="ECO:0000256" key="5">
    <source>
        <dbReference type="SAM" id="MobiDB-lite"/>
    </source>
</evidence>
<dbReference type="RefSeq" id="WP_203930467.1">
    <property type="nucleotide sequence ID" value="NZ_BOPH01000081.1"/>
</dbReference>
<feature type="domain" description="Methylamine utilisation protein MauE" evidence="7">
    <location>
        <begin position="1"/>
        <end position="133"/>
    </location>
</feature>
<feature type="transmembrane region" description="Helical" evidence="6">
    <location>
        <begin position="47"/>
        <end position="68"/>
    </location>
</feature>
<evidence type="ECO:0000259" key="7">
    <source>
        <dbReference type="Pfam" id="PF07291"/>
    </source>
</evidence>
<keyword evidence="2 6" id="KW-0812">Transmembrane</keyword>
<dbReference type="GO" id="GO:0016020">
    <property type="term" value="C:membrane"/>
    <property type="evidence" value="ECO:0007669"/>
    <property type="project" value="UniProtKB-SubCell"/>
</dbReference>
<feature type="transmembrane region" description="Helical" evidence="6">
    <location>
        <begin position="75"/>
        <end position="96"/>
    </location>
</feature>
<protein>
    <recommendedName>
        <fullName evidence="7">Methylamine utilisation protein MauE domain-containing protein</fullName>
    </recommendedName>
</protein>
<keyword evidence="9" id="KW-1185">Reference proteome</keyword>
<proteinExistence type="predicted"/>
<sequence length="194" mass="19960">MQYVALCGKALLATVFLVSAWTKLRSPAAFGAFRRSTRRMAILPEPWVRPVAVLVVAAEVAIVLLLAVPLPVTALLGLGLAAVLLTGLALAIASTVRRGVRTTCQCFGHSDTPLGAVHIVRNLTLVAVAVAAAVTGARGGAVEFGAGLLAVLAGVLAGAVVTVLDDLRHLLRPVPPPKTSAARQGIRTSVRRSA</sequence>
<evidence type="ECO:0000256" key="4">
    <source>
        <dbReference type="ARBA" id="ARBA00023136"/>
    </source>
</evidence>
<name>A0A8J3ZX73_9ACTN</name>
<evidence type="ECO:0000256" key="3">
    <source>
        <dbReference type="ARBA" id="ARBA00022989"/>
    </source>
</evidence>
<gene>
    <name evidence="8" type="ORF">Voc01_054990</name>
</gene>
<feature type="transmembrane region" description="Helical" evidence="6">
    <location>
        <begin position="144"/>
        <end position="164"/>
    </location>
</feature>
<evidence type="ECO:0000256" key="1">
    <source>
        <dbReference type="ARBA" id="ARBA00004141"/>
    </source>
</evidence>
<dbReference type="InterPro" id="IPR009908">
    <property type="entry name" value="Methylamine_util_MauE"/>
</dbReference>